<reference evidence="2" key="1">
    <citation type="submission" date="2022-11" db="EMBL/GenBank/DDBJ databases">
        <authorList>
            <person name="Morgan W.R."/>
            <person name="Tartar A."/>
        </authorList>
    </citation>
    <scope>NUCLEOTIDE SEQUENCE</scope>
    <source>
        <strain evidence="2">ARSEF 373</strain>
    </source>
</reference>
<reference evidence="2" key="2">
    <citation type="journal article" date="2023" name="Microbiol Resour">
        <title>Decontamination and Annotation of the Draft Genome Sequence of the Oomycete Lagenidium giganteum ARSEF 373.</title>
        <authorList>
            <person name="Morgan W.R."/>
            <person name="Tartar A."/>
        </authorList>
    </citation>
    <scope>NUCLEOTIDE SEQUENCE</scope>
    <source>
        <strain evidence="2">ARSEF 373</strain>
    </source>
</reference>
<evidence type="ECO:0000313" key="3">
    <source>
        <dbReference type="Proteomes" id="UP001146120"/>
    </source>
</evidence>
<feature type="compositionally biased region" description="Acidic residues" evidence="1">
    <location>
        <begin position="68"/>
        <end position="82"/>
    </location>
</feature>
<dbReference type="PANTHER" id="PTHR15430:SF1">
    <property type="entry name" value="GLOMULIN"/>
    <property type="match status" value="1"/>
</dbReference>
<evidence type="ECO:0000256" key="1">
    <source>
        <dbReference type="SAM" id="MobiDB-lite"/>
    </source>
</evidence>
<sequence>MPDVAMSKWDVMDVCMRIGAAASPAVLMAHCTDLHIALRNVNRKSVFLEDACSCVLRRLSKLHMHVGDEEEEDDEEGSDSGDGDNSTGMAKLQANGCEFVRPLIDELVDENQIETDEIRKQRGVLLAFILELLSLCEGDNSELLDMAMACGVDSHVLLAVPRCREVYSVATAVLIPECDEDEDDEMEALEDSMHEDPIDDEQLEAEDRSWILHRVAAPFGLSKWTKFVVGTDDSSAFPIWSTPGLHRLLVHHLLTAASFPMLSPSSVLFLGTPIVNEALSADKSELNRRDWIGPTIQLLTNAMVSFNDPQARTNAFHVLRMFLGVLKRADRFHILERMVLQCPYGNVQAVFVDILRADCVDDWNNTSTSSPQSRTCQQLCLSF</sequence>
<dbReference type="Proteomes" id="UP001146120">
    <property type="component" value="Unassembled WGS sequence"/>
</dbReference>
<gene>
    <name evidence="2" type="ORF">N0F65_009405</name>
</gene>
<keyword evidence="3" id="KW-1185">Reference proteome</keyword>
<name>A0AAV2ZAR2_9STRA</name>
<dbReference type="AlphaFoldDB" id="A0AAV2ZAR2"/>
<dbReference type="GO" id="GO:0055105">
    <property type="term" value="F:ubiquitin-protein transferase inhibitor activity"/>
    <property type="evidence" value="ECO:0007669"/>
    <property type="project" value="TreeGrafter"/>
</dbReference>
<accession>A0AAV2ZAR2</accession>
<feature type="region of interest" description="Disordered" evidence="1">
    <location>
        <begin position="66"/>
        <end position="87"/>
    </location>
</feature>
<dbReference type="PANTHER" id="PTHR15430">
    <property type="entry name" value="GLOMULIN"/>
    <property type="match status" value="1"/>
</dbReference>
<dbReference type="InterPro" id="IPR019516">
    <property type="entry name" value="Glomulin/ALF4"/>
</dbReference>
<dbReference type="GO" id="GO:0005737">
    <property type="term" value="C:cytoplasm"/>
    <property type="evidence" value="ECO:0007669"/>
    <property type="project" value="TreeGrafter"/>
</dbReference>
<dbReference type="EMBL" id="DAKRPA010000012">
    <property type="protein sequence ID" value="DBA04058.1"/>
    <property type="molecule type" value="Genomic_DNA"/>
</dbReference>
<comment type="caution">
    <text evidence="2">The sequence shown here is derived from an EMBL/GenBank/DDBJ whole genome shotgun (WGS) entry which is preliminary data.</text>
</comment>
<proteinExistence type="predicted"/>
<evidence type="ECO:0000313" key="2">
    <source>
        <dbReference type="EMBL" id="DBA04058.1"/>
    </source>
</evidence>
<organism evidence="2 3">
    <name type="scientific">Lagenidium giganteum</name>
    <dbReference type="NCBI Taxonomy" id="4803"/>
    <lineage>
        <taxon>Eukaryota</taxon>
        <taxon>Sar</taxon>
        <taxon>Stramenopiles</taxon>
        <taxon>Oomycota</taxon>
        <taxon>Peronosporomycetes</taxon>
        <taxon>Pythiales</taxon>
        <taxon>Pythiaceae</taxon>
    </lineage>
</organism>
<protein>
    <submittedName>
        <fullName evidence="2">Uncharacterized protein</fullName>
    </submittedName>
</protein>